<dbReference type="CDD" id="cd13542">
    <property type="entry name" value="PBP2_FutA1_ilke"/>
    <property type="match status" value="1"/>
</dbReference>
<keyword evidence="4" id="KW-0479">Metal-binding</keyword>
<dbReference type="SUPFAM" id="SSF53850">
    <property type="entry name" value="Periplasmic binding protein-like II"/>
    <property type="match status" value="1"/>
</dbReference>
<dbReference type="Pfam" id="PF13343">
    <property type="entry name" value="SBP_bac_6"/>
    <property type="match status" value="1"/>
</dbReference>
<keyword evidence="2" id="KW-0813">Transport</keyword>
<dbReference type="PIRSF" id="PIRSF002825">
    <property type="entry name" value="CfbpA"/>
    <property type="match status" value="1"/>
</dbReference>
<keyword evidence="2" id="KW-0410">Iron transport</keyword>
<dbReference type="STRING" id="349161.Dred_1529"/>
<dbReference type="GO" id="GO:0030288">
    <property type="term" value="C:outer membrane-bounded periplasmic space"/>
    <property type="evidence" value="ECO:0007669"/>
    <property type="project" value="TreeGrafter"/>
</dbReference>
<evidence type="ECO:0000313" key="6">
    <source>
        <dbReference type="EMBL" id="ABO50058.1"/>
    </source>
</evidence>
<keyword evidence="3 5" id="KW-0732">Signal</keyword>
<sequence>MKNIKAVMVFLVITAMLVLSGCSASNNNTASKETDNKENGVINLYTDRHYDTDQALFDLFTKETGIKVNVVKAESDELIERLAREGKDTKADLLITADAGRLYRAKEKELLQTTSSETLFKNVPENLRDKDNQWFGLTKRARVIVYAKDRVDPAQLSTYEDLTDAKWKGKVLVRSANNIYNQSLLASFIALNGEDQAKAWAKDLVANMAREPKGNDRDQAKAVVAGEGDVAIMNTYYVGKMLHSSDPEEVKVANKVAVFFPNQNTTGTHINVSGVGLTKYAKNKDNAIKLMEFLSSEKAQKQFAEANFEYPVNPNVEPSELLKSWGDFKAQDINLSLLGENNQKAVRIFNEVGWK</sequence>
<accession>A4J4Q5</accession>
<gene>
    <name evidence="6" type="ordered locus">Dred_1529</name>
</gene>
<dbReference type="OrthoDB" id="9769319at2"/>
<feature type="chain" id="PRO_5002670690" evidence="5">
    <location>
        <begin position="25"/>
        <end position="355"/>
    </location>
</feature>
<dbReference type="Proteomes" id="UP000001556">
    <property type="component" value="Chromosome"/>
</dbReference>
<evidence type="ECO:0000256" key="3">
    <source>
        <dbReference type="ARBA" id="ARBA00022729"/>
    </source>
</evidence>
<dbReference type="GO" id="GO:0046872">
    <property type="term" value="F:metal ion binding"/>
    <property type="evidence" value="ECO:0007669"/>
    <property type="project" value="UniProtKB-KW"/>
</dbReference>
<evidence type="ECO:0000256" key="5">
    <source>
        <dbReference type="SAM" id="SignalP"/>
    </source>
</evidence>
<feature type="signal peptide" evidence="5">
    <location>
        <begin position="1"/>
        <end position="24"/>
    </location>
</feature>
<organism evidence="6 7">
    <name type="scientific">Desulforamulus reducens (strain ATCC BAA-1160 / DSM 100696 / MI-1)</name>
    <name type="common">Desulfotomaculum reducens</name>
    <dbReference type="NCBI Taxonomy" id="349161"/>
    <lineage>
        <taxon>Bacteria</taxon>
        <taxon>Bacillati</taxon>
        <taxon>Bacillota</taxon>
        <taxon>Clostridia</taxon>
        <taxon>Eubacteriales</taxon>
        <taxon>Peptococcaceae</taxon>
        <taxon>Desulforamulus</taxon>
    </lineage>
</organism>
<feature type="binding site" evidence="4">
    <location>
        <position position="49"/>
    </location>
    <ligand>
        <name>Fe cation</name>
        <dbReference type="ChEBI" id="CHEBI:24875"/>
    </ligand>
</feature>
<dbReference type="AlphaFoldDB" id="A4J4Q5"/>
<evidence type="ECO:0000256" key="2">
    <source>
        <dbReference type="ARBA" id="ARBA00022496"/>
    </source>
</evidence>
<dbReference type="EMBL" id="CP000612">
    <property type="protein sequence ID" value="ABO50058.1"/>
    <property type="molecule type" value="Genomic_DNA"/>
</dbReference>
<comment type="similarity">
    <text evidence="1">Belongs to the bacterial solute-binding protein 1 family.</text>
</comment>
<dbReference type="PANTHER" id="PTHR30006:SF15">
    <property type="entry name" value="IRON-UTILIZATION PERIPLASMIC PROTEIN"/>
    <property type="match status" value="1"/>
</dbReference>
<reference evidence="6 7" key="1">
    <citation type="submission" date="2007-03" db="EMBL/GenBank/DDBJ databases">
        <title>Complete sequence of Desulfotomaculum reducens MI-1.</title>
        <authorList>
            <consortium name="US DOE Joint Genome Institute"/>
            <person name="Copeland A."/>
            <person name="Lucas S."/>
            <person name="Lapidus A."/>
            <person name="Barry K."/>
            <person name="Detter J.C."/>
            <person name="Glavina del Rio T."/>
            <person name="Hammon N."/>
            <person name="Israni S."/>
            <person name="Dalin E."/>
            <person name="Tice H."/>
            <person name="Pitluck S."/>
            <person name="Sims D."/>
            <person name="Brettin T."/>
            <person name="Bruce D."/>
            <person name="Han C."/>
            <person name="Tapia R."/>
            <person name="Schmutz J."/>
            <person name="Larimer F."/>
            <person name="Land M."/>
            <person name="Hauser L."/>
            <person name="Kyrpides N."/>
            <person name="Kim E."/>
            <person name="Tebo B.M."/>
            <person name="Richardson P."/>
        </authorList>
    </citation>
    <scope>NUCLEOTIDE SEQUENCE [LARGE SCALE GENOMIC DNA]</scope>
    <source>
        <strain evidence="6 7">MI-1</strain>
    </source>
</reference>
<feature type="binding site" evidence="4">
    <location>
        <position position="237"/>
    </location>
    <ligand>
        <name>Fe cation</name>
        <dbReference type="ChEBI" id="CHEBI:24875"/>
    </ligand>
</feature>
<keyword evidence="2" id="KW-0406">Ion transport</keyword>
<dbReference type="InterPro" id="IPR026045">
    <property type="entry name" value="Ferric-bd"/>
</dbReference>
<evidence type="ECO:0000256" key="4">
    <source>
        <dbReference type="PIRSR" id="PIRSR002825-1"/>
    </source>
</evidence>
<dbReference type="Gene3D" id="3.40.190.10">
    <property type="entry name" value="Periplasmic binding protein-like II"/>
    <property type="match status" value="2"/>
</dbReference>
<keyword evidence="7" id="KW-1185">Reference proteome</keyword>
<protein>
    <submittedName>
        <fullName evidence="6">Extracellular solute-binding protein, family 1</fullName>
    </submittedName>
</protein>
<keyword evidence="4" id="KW-0408">Iron</keyword>
<proteinExistence type="inferred from homology"/>
<dbReference type="PROSITE" id="PS51257">
    <property type="entry name" value="PROKAR_LIPOPROTEIN"/>
    <property type="match status" value="1"/>
</dbReference>
<dbReference type="GO" id="GO:0006826">
    <property type="term" value="P:iron ion transport"/>
    <property type="evidence" value="ECO:0007669"/>
    <property type="project" value="UniProtKB-KW"/>
</dbReference>
<dbReference type="KEGG" id="drm:Dred_1529"/>
<dbReference type="HOGENOM" id="CLU_026974_2_1_9"/>
<name>A4J4Q5_DESRM</name>
<evidence type="ECO:0000256" key="1">
    <source>
        <dbReference type="ARBA" id="ARBA00008520"/>
    </source>
</evidence>
<evidence type="ECO:0000313" key="7">
    <source>
        <dbReference type="Proteomes" id="UP000001556"/>
    </source>
</evidence>
<dbReference type="RefSeq" id="WP_011877874.1">
    <property type="nucleotide sequence ID" value="NC_009253.1"/>
</dbReference>
<dbReference type="PANTHER" id="PTHR30006">
    <property type="entry name" value="THIAMINE-BINDING PERIPLASMIC PROTEIN-RELATED"/>
    <property type="match status" value="1"/>
</dbReference>
<dbReference type="eggNOG" id="COG1840">
    <property type="taxonomic scope" value="Bacteria"/>
</dbReference>
<feature type="binding site" evidence="4">
    <location>
        <position position="236"/>
    </location>
    <ligand>
        <name>Fe cation</name>
        <dbReference type="ChEBI" id="CHEBI:24875"/>
    </ligand>
</feature>